<feature type="region of interest" description="Disordered" evidence="1">
    <location>
        <begin position="16"/>
        <end position="52"/>
    </location>
</feature>
<feature type="domain" description="C2H2-type" evidence="2">
    <location>
        <begin position="81"/>
        <end position="104"/>
    </location>
</feature>
<feature type="non-terminal residue" evidence="3">
    <location>
        <position position="811"/>
    </location>
</feature>
<organism evidence="3 4">
    <name type="scientific">Nephila pilipes</name>
    <name type="common">Giant wood spider</name>
    <name type="synonym">Nephila maculata</name>
    <dbReference type="NCBI Taxonomy" id="299642"/>
    <lineage>
        <taxon>Eukaryota</taxon>
        <taxon>Metazoa</taxon>
        <taxon>Ecdysozoa</taxon>
        <taxon>Arthropoda</taxon>
        <taxon>Chelicerata</taxon>
        <taxon>Arachnida</taxon>
        <taxon>Araneae</taxon>
        <taxon>Araneomorphae</taxon>
        <taxon>Entelegynae</taxon>
        <taxon>Araneoidea</taxon>
        <taxon>Nephilidae</taxon>
        <taxon>Nephila</taxon>
    </lineage>
</organism>
<feature type="compositionally biased region" description="Polar residues" evidence="1">
    <location>
        <begin position="335"/>
        <end position="344"/>
    </location>
</feature>
<sequence length="811" mass="91468">EKRFYSKAACEKHITDIHLSNPPSQPSHSTIDRNLKPSTQIQSSSEDFKTPPNVRKITIKDKPQLKKQQTSLFPIVPPYHFFCHICVDYFDTDITKAQHFKSCHNLLLKNISHKPKTSMVAISKASPPTQKKTVTSVLKSKVSVPHVEDHRDLKLSVTDQALLAGPKVNNTSMTTPMLSRPSLQRKILIPNPSEKKKRPVNEATTTAVVHHEQQPPRVAPASVNWLCRLCSFEAINKNGLRLHYFRSHGHRTPPDDRFSPKSGLNGPTAASKKNTSAKNKTTNNPAVKFSNEDIEAIPSTSLEASSLSSSQGPTRKKSAQSTSTNRPSPPLPLQESRTFVNRNFSTLPVPPLTAPTTKTTPSTNNPSSTPEFNMPDRSNDPLYPYASFNRGTLRYCFPVPHQLKCPMMSCKSTFGTKAWYTTNTSIKKHLNTFHKAPPTTVEFWCFFCKRKISKNPAGHPCLKNKLVLPRTAILDDDDWICHICKNFSASTTLGKQNHLASHNREIIRNTATPLTIPLSTKQRKRNLKKKIQTLAEGDPGSLPLARPVATASNTSADPQPAVDTDEQDLLDVPEITVLSSFCEPLDALLEVDDLENAFPTFEKLVDDITETIREHFHLSLPNERPPATKQKRKVFDSQNAQEVQKLYKWNRRRCVRNIASPSSTTCSIDKDAVYQHFRKIWGPTDLEFPFPPEDHPNRPHIIELLDLDTVRTCLQGAENSAPGQDRITYKQWREVDPRCVVLCKIFNICLKFKNVPGTWKTSNTVLIHKKGDPKKMENWRPIALSNTIYKLFAKCITRKLQDWCSLHDVLS</sequence>
<feature type="non-terminal residue" evidence="3">
    <location>
        <position position="1"/>
    </location>
</feature>
<name>A0A8X6IMV5_NEPPI</name>
<dbReference type="PANTHER" id="PTHR19446">
    <property type="entry name" value="REVERSE TRANSCRIPTASES"/>
    <property type="match status" value="1"/>
</dbReference>
<evidence type="ECO:0000256" key="1">
    <source>
        <dbReference type="SAM" id="MobiDB-lite"/>
    </source>
</evidence>
<protein>
    <submittedName>
        <fullName evidence="3">Retrovirus-related Pol polyprotein from type-2 retrotransposable element R2DM</fullName>
    </submittedName>
</protein>
<gene>
    <name evidence="3" type="primary">pol_2507</name>
    <name evidence="3" type="ORF">NPIL_168191</name>
</gene>
<keyword evidence="4" id="KW-1185">Reference proteome</keyword>
<feature type="compositionally biased region" description="Polar residues" evidence="1">
    <location>
        <begin position="36"/>
        <end position="45"/>
    </location>
</feature>
<feature type="compositionally biased region" description="Low complexity" evidence="1">
    <location>
        <begin position="267"/>
        <end position="286"/>
    </location>
</feature>
<feature type="domain" description="C2H2-type" evidence="2">
    <location>
        <begin position="225"/>
        <end position="248"/>
    </location>
</feature>
<feature type="region of interest" description="Disordered" evidence="1">
    <location>
        <begin position="190"/>
        <end position="215"/>
    </location>
</feature>
<dbReference type="EMBL" id="BMAW01045980">
    <property type="protein sequence ID" value="GFS52769.1"/>
    <property type="molecule type" value="Genomic_DNA"/>
</dbReference>
<evidence type="ECO:0000259" key="2">
    <source>
        <dbReference type="SMART" id="SM00355"/>
    </source>
</evidence>
<feature type="compositionally biased region" description="Low complexity" evidence="1">
    <location>
        <begin position="354"/>
        <end position="370"/>
    </location>
</feature>
<feature type="domain" description="C2H2-type" evidence="2">
    <location>
        <begin position="403"/>
        <end position="434"/>
    </location>
</feature>
<dbReference type="SMART" id="SM00355">
    <property type="entry name" value="ZnF_C2H2"/>
    <property type="match status" value="4"/>
</dbReference>
<dbReference type="InterPro" id="IPR013087">
    <property type="entry name" value="Znf_C2H2_type"/>
</dbReference>
<feature type="region of interest" description="Disordered" evidence="1">
    <location>
        <begin position="250"/>
        <end position="376"/>
    </location>
</feature>
<feature type="region of interest" description="Disordered" evidence="1">
    <location>
        <begin position="536"/>
        <end position="563"/>
    </location>
</feature>
<evidence type="ECO:0000313" key="3">
    <source>
        <dbReference type="EMBL" id="GFS52769.1"/>
    </source>
</evidence>
<feature type="compositionally biased region" description="Low complexity" evidence="1">
    <location>
        <begin position="299"/>
        <end position="310"/>
    </location>
</feature>
<dbReference type="AlphaFoldDB" id="A0A8X6IMV5"/>
<dbReference type="Proteomes" id="UP000887013">
    <property type="component" value="Unassembled WGS sequence"/>
</dbReference>
<evidence type="ECO:0000313" key="4">
    <source>
        <dbReference type="Proteomes" id="UP000887013"/>
    </source>
</evidence>
<accession>A0A8X6IMV5</accession>
<proteinExistence type="predicted"/>
<dbReference type="OrthoDB" id="6515899at2759"/>
<comment type="caution">
    <text evidence="3">The sequence shown here is derived from an EMBL/GenBank/DDBJ whole genome shotgun (WGS) entry which is preliminary data.</text>
</comment>
<reference evidence="3" key="1">
    <citation type="submission" date="2020-08" db="EMBL/GenBank/DDBJ databases">
        <title>Multicomponent nature underlies the extraordinary mechanical properties of spider dragline silk.</title>
        <authorList>
            <person name="Kono N."/>
            <person name="Nakamura H."/>
            <person name="Mori M."/>
            <person name="Yoshida Y."/>
            <person name="Ohtoshi R."/>
            <person name="Malay A.D."/>
            <person name="Moran D.A.P."/>
            <person name="Tomita M."/>
            <person name="Numata K."/>
            <person name="Arakawa K."/>
        </authorList>
    </citation>
    <scope>NUCLEOTIDE SEQUENCE</scope>
</reference>
<feature type="domain" description="C2H2-type" evidence="2">
    <location>
        <begin position="479"/>
        <end position="502"/>
    </location>
</feature>